<dbReference type="Pfam" id="PF25753">
    <property type="entry name" value="SF0329"/>
    <property type="match status" value="1"/>
</dbReference>
<name>A0ABM9BC72_9BACL</name>
<accession>A0ABM9BC72</accession>
<organism evidence="1 2">
    <name type="scientific">Paenibacillus pseudetheri</name>
    <dbReference type="NCBI Taxonomy" id="2897682"/>
    <lineage>
        <taxon>Bacteria</taxon>
        <taxon>Bacillati</taxon>
        <taxon>Bacillota</taxon>
        <taxon>Bacilli</taxon>
        <taxon>Bacillales</taxon>
        <taxon>Paenibacillaceae</taxon>
        <taxon>Paenibacillus</taxon>
    </lineage>
</organism>
<dbReference type="RefSeq" id="WP_234534107.1">
    <property type="nucleotide sequence ID" value="NZ_CAKMAB010000010.1"/>
</dbReference>
<keyword evidence="2" id="KW-1185">Reference proteome</keyword>
<evidence type="ECO:0000313" key="2">
    <source>
        <dbReference type="Proteomes" id="UP000838749"/>
    </source>
</evidence>
<protein>
    <submittedName>
        <fullName evidence="1">Uncharacterized protein</fullName>
    </submittedName>
</protein>
<gene>
    <name evidence="1" type="ORF">PAECIP111894_02454</name>
</gene>
<comment type="caution">
    <text evidence="1">The sequence shown here is derived from an EMBL/GenBank/DDBJ whole genome shotgun (WGS) entry which is preliminary data.</text>
</comment>
<dbReference type="InterPro" id="IPR057955">
    <property type="entry name" value="SF0329-like"/>
</dbReference>
<evidence type="ECO:0000313" key="1">
    <source>
        <dbReference type="EMBL" id="CAH1056301.1"/>
    </source>
</evidence>
<dbReference type="Proteomes" id="UP000838749">
    <property type="component" value="Unassembled WGS sequence"/>
</dbReference>
<proteinExistence type="predicted"/>
<dbReference type="EMBL" id="CAKMAB010000010">
    <property type="protein sequence ID" value="CAH1056301.1"/>
    <property type="molecule type" value="Genomic_DNA"/>
</dbReference>
<sequence>MDWSKLRILIRDFIVPELKKRIDIHVTRYHDAHDGYGEVWITLDGKKIFGGGYYHWYMNSLPIDTTSLNIQHGIHLDFYKTHIMSEEVEKIMNSGLHKTSHITDNLKSYLSTPFTEMLSSNNPIYKAFGMIDKRLGKRRFRQIQLKENEHQLVRAFYELRNEIFEMYLTQVLE</sequence>
<reference evidence="1" key="1">
    <citation type="submission" date="2021-12" db="EMBL/GenBank/DDBJ databases">
        <authorList>
            <person name="Criscuolo A."/>
        </authorList>
    </citation>
    <scope>NUCLEOTIDE SEQUENCE</scope>
    <source>
        <strain evidence="1">CIP111894</strain>
    </source>
</reference>